<feature type="chain" id="PRO_5016812874" evidence="1">
    <location>
        <begin position="33"/>
        <end position="323"/>
    </location>
</feature>
<protein>
    <submittedName>
        <fullName evidence="2">KWG Leptospira</fullName>
    </submittedName>
</protein>
<organism evidence="2 3">
    <name type="scientific">Psychrobacter phenylpyruvicus</name>
    <dbReference type="NCBI Taxonomy" id="29432"/>
    <lineage>
        <taxon>Bacteria</taxon>
        <taxon>Pseudomonadati</taxon>
        <taxon>Pseudomonadota</taxon>
        <taxon>Gammaproteobacteria</taxon>
        <taxon>Moraxellales</taxon>
        <taxon>Moraxellaceae</taxon>
        <taxon>Psychrobacter</taxon>
    </lineage>
</organism>
<dbReference type="AlphaFoldDB" id="A0A379LJS5"/>
<name>A0A379LJS5_9GAMM</name>
<evidence type="ECO:0000256" key="1">
    <source>
        <dbReference type="SAM" id="SignalP"/>
    </source>
</evidence>
<dbReference type="Proteomes" id="UP000254123">
    <property type="component" value="Unassembled WGS sequence"/>
</dbReference>
<proteinExistence type="predicted"/>
<reference evidence="2 3" key="1">
    <citation type="submission" date="2018-06" db="EMBL/GenBank/DDBJ databases">
        <authorList>
            <consortium name="Pathogen Informatics"/>
            <person name="Doyle S."/>
        </authorList>
    </citation>
    <scope>NUCLEOTIDE SEQUENCE [LARGE SCALE GENOMIC DNA]</scope>
    <source>
        <strain evidence="2 3">NCTC10526</strain>
    </source>
</reference>
<evidence type="ECO:0000313" key="2">
    <source>
        <dbReference type="EMBL" id="SUD90870.1"/>
    </source>
</evidence>
<dbReference type="InterPro" id="IPR032774">
    <property type="entry name" value="WG_beta_rep"/>
</dbReference>
<keyword evidence="1" id="KW-0732">Signal</keyword>
<dbReference type="PANTHER" id="PTHR37841:SF1">
    <property type="entry name" value="DUF3298 DOMAIN-CONTAINING PROTEIN"/>
    <property type="match status" value="1"/>
</dbReference>
<keyword evidence="3" id="KW-1185">Reference proteome</keyword>
<dbReference type="Pfam" id="PF14903">
    <property type="entry name" value="WG_beta_rep"/>
    <property type="match status" value="4"/>
</dbReference>
<dbReference type="PANTHER" id="PTHR37841">
    <property type="entry name" value="GLR2918 PROTEIN"/>
    <property type="match status" value="1"/>
</dbReference>
<gene>
    <name evidence="2" type="ORF">NCTC10526_01216</name>
</gene>
<dbReference type="RefSeq" id="WP_028858078.1">
    <property type="nucleotide sequence ID" value="NZ_CAJHAQ010000001.1"/>
</dbReference>
<dbReference type="SUPFAM" id="SSF69360">
    <property type="entry name" value="Cell wall binding repeat"/>
    <property type="match status" value="1"/>
</dbReference>
<dbReference type="EMBL" id="UGVC01000001">
    <property type="protein sequence ID" value="SUD90870.1"/>
    <property type="molecule type" value="Genomic_DNA"/>
</dbReference>
<evidence type="ECO:0000313" key="3">
    <source>
        <dbReference type="Proteomes" id="UP000254123"/>
    </source>
</evidence>
<accession>A0A379LJS5</accession>
<sequence length="323" mass="35627">MYIKPTLASFTTKLIPLGAMIGSALFSISAQAYEDDCKPPKSSYAEVDCTEDGNYFIAKDKNYNYQALLNKQGKVVASLKGYDSVSWTVSDGVLAVMKNDKVGYLNTQGKLVVPTIYDNLIDPDDKYDETWSNDASEGRIVVAKNGKYGIIDTSNKVILPFNSKYSFIDGVNEGMALVQSQSGKYGFIDKNGKEVIPPKFQGTNGHFGGYYGFQQGLAGMYDGKKWGYITKSGKVAIPFIYDEIRPFSEGLAGVLKNGKWGFINGANKTVIPFQYSDKNVQRYSVNYMGANYFIFRDGVAEVATINDQDICINKSAKKVACRN</sequence>
<feature type="signal peptide" evidence="1">
    <location>
        <begin position="1"/>
        <end position="32"/>
    </location>
</feature>